<dbReference type="AlphaFoldDB" id="A0AAJ2KTV3"/>
<keyword evidence="3" id="KW-0309">Germination</keyword>
<keyword evidence="5" id="KW-0472">Membrane</keyword>
<dbReference type="PANTHER" id="PTHR35789:SF1">
    <property type="entry name" value="SPORE GERMINATION PROTEIN B3"/>
    <property type="match status" value="1"/>
</dbReference>
<comment type="similarity">
    <text evidence="2">Belongs to the GerABKC lipoprotein family.</text>
</comment>
<evidence type="ECO:0000256" key="3">
    <source>
        <dbReference type="ARBA" id="ARBA00022544"/>
    </source>
</evidence>
<evidence type="ECO:0000256" key="5">
    <source>
        <dbReference type="ARBA" id="ARBA00023136"/>
    </source>
</evidence>
<dbReference type="Pfam" id="PF05504">
    <property type="entry name" value="Spore_GerAC"/>
    <property type="match status" value="1"/>
</dbReference>
<sequence>MIGTLGKRSVILLVSVFLLAGCSDIKELQNANYATAIGVDFKDGKYESYIQMVNLDQVATTEGGSAGESQMLVSKAVANTFEEAFFEVYRTAQERIIWAHVTSIVLSDSALDQGFQHIFDALTRYYEFRLTPWVFGTSESIEEVLSQTGFFAKTSLDTVMHNPMRSYEQSSKVRPIKLQRLAREMFEPSQTTFIPSLSIDRTQWEKNGEDEPKLEINGAFFIQNDHFKGFFTTDQLEGLRWLIPDTQRASLVVPDEDNTEYVMVIKDPVPRTNPGIKEGKPSFDIVVSMRGYFTNRNENHHLVIPQIHKQSIKEVEDEILALYQLGIENNVDFLNLEHQFFRKHPKEWLTLKKDGQLFIDEDSLNEITIHLNIKHTGAILNKSLDMKNIK</sequence>
<keyword evidence="4" id="KW-0732">Signal</keyword>
<dbReference type="GO" id="GO:0016020">
    <property type="term" value="C:membrane"/>
    <property type="evidence" value="ECO:0007669"/>
    <property type="project" value="UniProtKB-SubCell"/>
</dbReference>
<feature type="domain" description="Spore germination protein N-terminal" evidence="9">
    <location>
        <begin position="24"/>
        <end position="198"/>
    </location>
</feature>
<dbReference type="Proteomes" id="UP001285636">
    <property type="component" value="Unassembled WGS sequence"/>
</dbReference>
<keyword evidence="6" id="KW-0564">Palmitate</keyword>
<protein>
    <submittedName>
        <fullName evidence="10">Ger(X)C family spore germination protein</fullName>
    </submittedName>
</protein>
<organism evidence="10 11">
    <name type="scientific">Alkalihalophilus pseudofirmus</name>
    <name type="common">Bacillus pseudofirmus</name>
    <dbReference type="NCBI Taxonomy" id="79885"/>
    <lineage>
        <taxon>Bacteria</taxon>
        <taxon>Bacillati</taxon>
        <taxon>Bacillota</taxon>
        <taxon>Bacilli</taxon>
        <taxon>Bacillales</taxon>
        <taxon>Bacillaceae</taxon>
        <taxon>Alkalihalophilus</taxon>
    </lineage>
</organism>
<name>A0AAJ2KTV3_ALKPS</name>
<evidence type="ECO:0000259" key="9">
    <source>
        <dbReference type="Pfam" id="PF25198"/>
    </source>
</evidence>
<reference evidence="10" key="1">
    <citation type="submission" date="2023-10" db="EMBL/GenBank/DDBJ databases">
        <title>Screening of Alkalihalophilus pseudofirmusBZ-TG-HK211 and Its Alleviation of Salt Stress on Rapeseed Growth.</title>
        <authorList>
            <person name="Zhao B."/>
            <person name="Guo T."/>
        </authorList>
    </citation>
    <scope>NUCLEOTIDE SEQUENCE</scope>
    <source>
        <strain evidence="10">BZ-TG-HK211</strain>
    </source>
</reference>
<dbReference type="GO" id="GO:0009847">
    <property type="term" value="P:spore germination"/>
    <property type="evidence" value="ECO:0007669"/>
    <property type="project" value="InterPro"/>
</dbReference>
<dbReference type="InterPro" id="IPR038501">
    <property type="entry name" value="Spore_GerAC_C_sf"/>
</dbReference>
<dbReference type="InterPro" id="IPR057336">
    <property type="entry name" value="GerAC_N"/>
</dbReference>
<keyword evidence="7" id="KW-0449">Lipoprotein</keyword>
<dbReference type="PROSITE" id="PS51257">
    <property type="entry name" value="PROKAR_LIPOPROTEIN"/>
    <property type="match status" value="1"/>
</dbReference>
<evidence type="ECO:0000256" key="4">
    <source>
        <dbReference type="ARBA" id="ARBA00022729"/>
    </source>
</evidence>
<dbReference type="EMBL" id="JAWJAY010000001">
    <property type="protein sequence ID" value="MDV2883763.1"/>
    <property type="molecule type" value="Genomic_DNA"/>
</dbReference>
<comment type="subcellular location">
    <subcellularLocation>
        <location evidence="1">Membrane</location>
        <topology evidence="1">Lipid-anchor</topology>
    </subcellularLocation>
</comment>
<dbReference type="Pfam" id="PF25198">
    <property type="entry name" value="Spore_GerAC_N"/>
    <property type="match status" value="1"/>
</dbReference>
<evidence type="ECO:0000313" key="11">
    <source>
        <dbReference type="Proteomes" id="UP001285636"/>
    </source>
</evidence>
<comment type="caution">
    <text evidence="10">The sequence shown here is derived from an EMBL/GenBank/DDBJ whole genome shotgun (WGS) entry which is preliminary data.</text>
</comment>
<dbReference type="PANTHER" id="PTHR35789">
    <property type="entry name" value="SPORE GERMINATION PROTEIN B3"/>
    <property type="match status" value="1"/>
</dbReference>
<evidence type="ECO:0000256" key="7">
    <source>
        <dbReference type="ARBA" id="ARBA00023288"/>
    </source>
</evidence>
<gene>
    <name evidence="10" type="ORF">RYX45_01120</name>
</gene>
<evidence type="ECO:0000259" key="8">
    <source>
        <dbReference type="Pfam" id="PF05504"/>
    </source>
</evidence>
<dbReference type="NCBIfam" id="TIGR02887">
    <property type="entry name" value="spore_ger_x_C"/>
    <property type="match status" value="1"/>
</dbReference>
<evidence type="ECO:0000256" key="6">
    <source>
        <dbReference type="ARBA" id="ARBA00023139"/>
    </source>
</evidence>
<accession>A0AAJ2KTV3</accession>
<feature type="domain" description="Spore germination GerAC-like C-terminal" evidence="8">
    <location>
        <begin position="218"/>
        <end position="377"/>
    </location>
</feature>
<evidence type="ECO:0000313" key="10">
    <source>
        <dbReference type="EMBL" id="MDV2883763.1"/>
    </source>
</evidence>
<evidence type="ECO:0000256" key="2">
    <source>
        <dbReference type="ARBA" id="ARBA00007886"/>
    </source>
</evidence>
<dbReference type="InterPro" id="IPR046953">
    <property type="entry name" value="Spore_GerAC-like_C"/>
</dbReference>
<evidence type="ECO:0000256" key="1">
    <source>
        <dbReference type="ARBA" id="ARBA00004635"/>
    </source>
</evidence>
<dbReference type="Gene3D" id="3.30.300.210">
    <property type="entry name" value="Nutrient germinant receptor protein C, domain 3"/>
    <property type="match status" value="1"/>
</dbReference>
<proteinExistence type="inferred from homology"/>
<dbReference type="RefSeq" id="WP_323465625.1">
    <property type="nucleotide sequence ID" value="NZ_CP144224.1"/>
</dbReference>
<dbReference type="InterPro" id="IPR008844">
    <property type="entry name" value="Spore_GerAC-like"/>
</dbReference>